<organism evidence="1">
    <name type="scientific">marine sediment metagenome</name>
    <dbReference type="NCBI Taxonomy" id="412755"/>
    <lineage>
        <taxon>unclassified sequences</taxon>
        <taxon>metagenomes</taxon>
        <taxon>ecological metagenomes</taxon>
    </lineage>
</organism>
<evidence type="ECO:0000313" key="1">
    <source>
        <dbReference type="EMBL" id="GAI02738.1"/>
    </source>
</evidence>
<protein>
    <submittedName>
        <fullName evidence="1">Uncharacterized protein</fullName>
    </submittedName>
</protein>
<dbReference type="AlphaFoldDB" id="X1K835"/>
<feature type="non-terminal residue" evidence="1">
    <location>
        <position position="1"/>
    </location>
</feature>
<reference evidence="1" key="1">
    <citation type="journal article" date="2014" name="Front. Microbiol.">
        <title>High frequency of phylogenetically diverse reductive dehalogenase-homologous genes in deep subseafloor sedimentary metagenomes.</title>
        <authorList>
            <person name="Kawai M."/>
            <person name="Futagami T."/>
            <person name="Toyoda A."/>
            <person name="Takaki Y."/>
            <person name="Nishi S."/>
            <person name="Hori S."/>
            <person name="Arai W."/>
            <person name="Tsubouchi T."/>
            <person name="Morono Y."/>
            <person name="Uchiyama I."/>
            <person name="Ito T."/>
            <person name="Fujiyama A."/>
            <person name="Inagaki F."/>
            <person name="Takami H."/>
        </authorList>
    </citation>
    <scope>NUCLEOTIDE SEQUENCE</scope>
    <source>
        <strain evidence="1">Expedition CK06-06</strain>
    </source>
</reference>
<gene>
    <name evidence="1" type="ORF">S06H3_22794</name>
</gene>
<dbReference type="EMBL" id="BARV01012255">
    <property type="protein sequence ID" value="GAI02738.1"/>
    <property type="molecule type" value="Genomic_DNA"/>
</dbReference>
<accession>X1K835</accession>
<name>X1K835_9ZZZZ</name>
<comment type="caution">
    <text evidence="1">The sequence shown here is derived from an EMBL/GenBank/DDBJ whole genome shotgun (WGS) entry which is preliminary data.</text>
</comment>
<sequence>ALDISSTDAEQASQIALLIDDSKLKETLLSEILFKCVKGEPLLAIKISNLIEDLTLRILVLFEICSALLAQNNKSKVLELLQLILKTLL</sequence>
<proteinExistence type="predicted"/>